<proteinExistence type="predicted"/>
<accession>A0A1Y0EF39</accession>
<evidence type="ECO:0000313" key="2">
    <source>
        <dbReference type="Proteomes" id="UP000195273"/>
    </source>
</evidence>
<reference evidence="1 2" key="1">
    <citation type="submission" date="2017-05" db="EMBL/GenBank/DDBJ databases">
        <title>Genome Sequence of Loktanella vestfoldensis Strain SMR4r Isolated from a Culture of the Diatom Skeletonema marinoi.</title>
        <authorList>
            <person name="Topel M."/>
            <person name="Pinder M.I.M."/>
            <person name="Johansson O.N."/>
            <person name="Kourtchenko O."/>
            <person name="Godhe A."/>
            <person name="Clarke A.K."/>
        </authorList>
    </citation>
    <scope>NUCLEOTIDE SEQUENCE [LARGE SCALE GENOMIC DNA]</scope>
    <source>
        <strain evidence="1 2">SMR4r</strain>
    </source>
</reference>
<sequence>MGGGSGNPGPYKIGGISGQGGGRVIPGTAGGVGEVFTTTSRIQVTADTGFADLRPVKPFGSAFDTAFAAPGGGAGQAGRSDTFAVYRDSANNGAFITPLAGGGGGWGAAGGAGLIDTGGFEEPTSITAGNPGAAGGKAINTNGHAVTWLAGSARTYGAVG</sequence>
<dbReference type="Proteomes" id="UP000195273">
    <property type="component" value="Chromosome"/>
</dbReference>
<dbReference type="RefSeq" id="WP_157898223.1">
    <property type="nucleotide sequence ID" value="NZ_CP021431.1"/>
</dbReference>
<gene>
    <name evidence="1" type="ORF">LOKVESSMR4R_02590</name>
</gene>
<evidence type="ECO:0000313" key="1">
    <source>
        <dbReference type="EMBL" id="ARU01892.1"/>
    </source>
</evidence>
<organism evidence="1 2">
    <name type="scientific">Yoonia vestfoldensis</name>
    <dbReference type="NCBI Taxonomy" id="245188"/>
    <lineage>
        <taxon>Bacteria</taxon>
        <taxon>Pseudomonadati</taxon>
        <taxon>Pseudomonadota</taxon>
        <taxon>Alphaproteobacteria</taxon>
        <taxon>Rhodobacterales</taxon>
        <taxon>Paracoccaceae</taxon>
        <taxon>Yoonia</taxon>
    </lineage>
</organism>
<protein>
    <submittedName>
        <fullName evidence="1">Uncharacterized protein</fullName>
    </submittedName>
</protein>
<name>A0A1Y0EF39_9RHOB</name>
<keyword evidence="2" id="KW-1185">Reference proteome</keyword>
<dbReference type="EMBL" id="CP021431">
    <property type="protein sequence ID" value="ARU01892.1"/>
    <property type="molecule type" value="Genomic_DNA"/>
</dbReference>
<dbReference type="OrthoDB" id="7873185at2"/>
<dbReference type="KEGG" id="lvs:LOKVESSMR4R_02590"/>
<dbReference type="AlphaFoldDB" id="A0A1Y0EF39"/>